<dbReference type="InterPro" id="IPR001041">
    <property type="entry name" value="2Fe-2S_ferredoxin-type"/>
</dbReference>
<comment type="caution">
    <text evidence="3">The sequence shown here is derived from an EMBL/GenBank/DDBJ whole genome shotgun (WGS) entry which is preliminary data.</text>
</comment>
<dbReference type="RefSeq" id="WP_223577444.1">
    <property type="nucleotide sequence ID" value="NZ_BAABFU010000001.1"/>
</dbReference>
<dbReference type="Gene3D" id="3.40.50.80">
    <property type="entry name" value="Nucleotide-binding domain of ferredoxin-NADP reductase (FNR) module"/>
    <property type="match status" value="1"/>
</dbReference>
<dbReference type="InterPro" id="IPR017938">
    <property type="entry name" value="Riboflavin_synthase-like_b-brl"/>
</dbReference>
<protein>
    <recommendedName>
        <fullName evidence="5">NQR complex subunit F</fullName>
    </recommendedName>
</protein>
<dbReference type="CDD" id="cd00207">
    <property type="entry name" value="fer2"/>
    <property type="match status" value="1"/>
</dbReference>
<evidence type="ECO:0000313" key="3">
    <source>
        <dbReference type="EMBL" id="GAA4343518.1"/>
    </source>
</evidence>
<evidence type="ECO:0008006" key="5">
    <source>
        <dbReference type="Google" id="ProtNLM"/>
    </source>
</evidence>
<dbReference type="InterPro" id="IPR012675">
    <property type="entry name" value="Beta-grasp_dom_sf"/>
</dbReference>
<dbReference type="PROSITE" id="PS51384">
    <property type="entry name" value="FAD_FR"/>
    <property type="match status" value="1"/>
</dbReference>
<organism evidence="3 4">
    <name type="scientific">Kangiella taiwanensis</name>
    <dbReference type="NCBI Taxonomy" id="1079179"/>
    <lineage>
        <taxon>Bacteria</taxon>
        <taxon>Pseudomonadati</taxon>
        <taxon>Pseudomonadota</taxon>
        <taxon>Gammaproteobacteria</taxon>
        <taxon>Kangiellales</taxon>
        <taxon>Kangiellaceae</taxon>
        <taxon>Kangiella</taxon>
    </lineage>
</organism>
<proteinExistence type="predicted"/>
<sequence>MLKHLFQRKSRETLSCEILNSGFAFDLQDKATILQSAMNAGVTMAHNCQVGSCKECCCKLIEGDIKSHVELDYLFDKEEIEAGYFLPCQSVAKTSVVIESLKDFSDTDGYATVSVESIRSLTPKIKRLTVRSQKPIYPKPGQYCNLMLPESGEYRSYSFSEQDDIEMLYSFDITHHAAGRVSAHLLSQAAIGSEIKVSKPHGCFSLSNAKGPVLCIVAGSGQGAVMNILRSSKETLKHRPVFFMCSTKTMSGQYSKSDIDELNQLSDCHYIPFLTQAQPNDIQTQSGYTRIGRIPLQLKQELSKLLEQCSLSSDFEDWSVLLCGAPGLIDDSLTVLDDMGFRKNHIAFDKYELSGG</sequence>
<dbReference type="EMBL" id="BAABFU010000001">
    <property type="protein sequence ID" value="GAA4343518.1"/>
    <property type="molecule type" value="Genomic_DNA"/>
</dbReference>
<dbReference type="PANTHER" id="PTHR47354">
    <property type="entry name" value="NADH OXIDOREDUCTASE HCR"/>
    <property type="match status" value="1"/>
</dbReference>
<dbReference type="Gene3D" id="3.10.20.30">
    <property type="match status" value="1"/>
</dbReference>
<feature type="domain" description="2Fe-2S ferredoxin-type" evidence="1">
    <location>
        <begin position="12"/>
        <end position="104"/>
    </location>
</feature>
<gene>
    <name evidence="3" type="ORF">GCM10023150_02160</name>
</gene>
<dbReference type="SUPFAM" id="SSF63380">
    <property type="entry name" value="Riboflavin synthase domain-like"/>
    <property type="match status" value="1"/>
</dbReference>
<dbReference type="SUPFAM" id="SSF52343">
    <property type="entry name" value="Ferredoxin reductase-like, C-terminal NADP-linked domain"/>
    <property type="match status" value="1"/>
</dbReference>
<dbReference type="InterPro" id="IPR017927">
    <property type="entry name" value="FAD-bd_FR_type"/>
</dbReference>
<dbReference type="Proteomes" id="UP001501294">
    <property type="component" value="Unassembled WGS sequence"/>
</dbReference>
<keyword evidence="4" id="KW-1185">Reference proteome</keyword>
<dbReference type="SUPFAM" id="SSF54292">
    <property type="entry name" value="2Fe-2S ferredoxin-like"/>
    <property type="match status" value="1"/>
</dbReference>
<dbReference type="PRINTS" id="PR00410">
    <property type="entry name" value="PHEHYDRXLASE"/>
</dbReference>
<dbReference type="PANTHER" id="PTHR47354:SF5">
    <property type="entry name" value="PROTEIN RFBI"/>
    <property type="match status" value="1"/>
</dbReference>
<dbReference type="PROSITE" id="PS51085">
    <property type="entry name" value="2FE2S_FER_2"/>
    <property type="match status" value="1"/>
</dbReference>
<evidence type="ECO:0000259" key="2">
    <source>
        <dbReference type="PROSITE" id="PS51384"/>
    </source>
</evidence>
<reference evidence="4" key="1">
    <citation type="journal article" date="2019" name="Int. J. Syst. Evol. Microbiol.">
        <title>The Global Catalogue of Microorganisms (GCM) 10K type strain sequencing project: providing services to taxonomists for standard genome sequencing and annotation.</title>
        <authorList>
            <consortium name="The Broad Institute Genomics Platform"/>
            <consortium name="The Broad Institute Genome Sequencing Center for Infectious Disease"/>
            <person name="Wu L."/>
            <person name="Ma J."/>
        </authorList>
    </citation>
    <scope>NUCLEOTIDE SEQUENCE [LARGE SCALE GENOMIC DNA]</scope>
    <source>
        <strain evidence="4">JCM 17727</strain>
    </source>
</reference>
<accession>A0ABP8HSC9</accession>
<evidence type="ECO:0000313" key="4">
    <source>
        <dbReference type="Proteomes" id="UP001501294"/>
    </source>
</evidence>
<dbReference type="InterPro" id="IPR036010">
    <property type="entry name" value="2Fe-2S_ferredoxin-like_sf"/>
</dbReference>
<dbReference type="Pfam" id="PF00111">
    <property type="entry name" value="Fer2"/>
    <property type="match status" value="1"/>
</dbReference>
<dbReference type="InterPro" id="IPR050415">
    <property type="entry name" value="MRET"/>
</dbReference>
<feature type="domain" description="FAD-binding FR-type" evidence="2">
    <location>
        <begin position="108"/>
        <end position="207"/>
    </location>
</feature>
<evidence type="ECO:0000259" key="1">
    <source>
        <dbReference type="PROSITE" id="PS51085"/>
    </source>
</evidence>
<dbReference type="Gene3D" id="2.40.30.10">
    <property type="entry name" value="Translation factors"/>
    <property type="match status" value="1"/>
</dbReference>
<dbReference type="InterPro" id="IPR039261">
    <property type="entry name" value="FNR_nucleotide-bd"/>
</dbReference>
<name>A0ABP8HSC9_9GAMM</name>